<dbReference type="EMBL" id="JBHFEH010000045">
    <property type="protein sequence ID" value="KAL2050645.1"/>
    <property type="molecule type" value="Genomic_DNA"/>
</dbReference>
<sequence length="110" mass="12656">MGSHPVEQRYDAMIGFREISIYASNASSFSTLWLLSPSRPKKSLERFMSRPFRARQGLKRNIFFGHNQGDPMHCIVKGDNDNDNCNNNQKKLSELSNQNLITAIKRETRP</sequence>
<accession>A0ABR4AYB0</accession>
<evidence type="ECO:0000313" key="2">
    <source>
        <dbReference type="Proteomes" id="UP001590951"/>
    </source>
</evidence>
<organism evidence="1 2">
    <name type="scientific">Lepraria finkii</name>
    <dbReference type="NCBI Taxonomy" id="1340010"/>
    <lineage>
        <taxon>Eukaryota</taxon>
        <taxon>Fungi</taxon>
        <taxon>Dikarya</taxon>
        <taxon>Ascomycota</taxon>
        <taxon>Pezizomycotina</taxon>
        <taxon>Lecanoromycetes</taxon>
        <taxon>OSLEUM clade</taxon>
        <taxon>Lecanoromycetidae</taxon>
        <taxon>Lecanorales</taxon>
        <taxon>Lecanorineae</taxon>
        <taxon>Stereocaulaceae</taxon>
        <taxon>Lepraria</taxon>
    </lineage>
</organism>
<gene>
    <name evidence="1" type="ORF">ABVK25_009154</name>
</gene>
<dbReference type="Proteomes" id="UP001590951">
    <property type="component" value="Unassembled WGS sequence"/>
</dbReference>
<reference evidence="1 2" key="1">
    <citation type="submission" date="2024-09" db="EMBL/GenBank/DDBJ databases">
        <title>Rethinking Asexuality: The Enigmatic Case of Functional Sexual Genes in Lepraria (Stereocaulaceae).</title>
        <authorList>
            <person name="Doellman M."/>
            <person name="Sun Y."/>
            <person name="Barcenas-Pena A."/>
            <person name="Lumbsch H.T."/>
            <person name="Grewe F."/>
        </authorList>
    </citation>
    <scope>NUCLEOTIDE SEQUENCE [LARGE SCALE GENOMIC DNA]</scope>
    <source>
        <strain evidence="1 2">Grewe 0041</strain>
    </source>
</reference>
<protein>
    <submittedName>
        <fullName evidence="1">Uncharacterized protein</fullName>
    </submittedName>
</protein>
<name>A0ABR4AYB0_9LECA</name>
<comment type="caution">
    <text evidence="1">The sequence shown here is derived from an EMBL/GenBank/DDBJ whole genome shotgun (WGS) entry which is preliminary data.</text>
</comment>
<proteinExistence type="predicted"/>
<keyword evidence="2" id="KW-1185">Reference proteome</keyword>
<evidence type="ECO:0000313" key="1">
    <source>
        <dbReference type="EMBL" id="KAL2050645.1"/>
    </source>
</evidence>